<name>A0AAJ2S5C0_9FLAO</name>
<comment type="caution">
    <text evidence="2">The sequence shown here is derived from an EMBL/GenBank/DDBJ whole genome shotgun (WGS) entry which is preliminary data.</text>
</comment>
<accession>A0AAJ2S5C0</accession>
<organism evidence="2 3">
    <name type="scientific">Flavobacterium flavipigmentatum</name>
    <dbReference type="NCBI Taxonomy" id="2893884"/>
    <lineage>
        <taxon>Bacteria</taxon>
        <taxon>Pseudomonadati</taxon>
        <taxon>Bacteroidota</taxon>
        <taxon>Flavobacteriia</taxon>
        <taxon>Flavobacteriales</taxon>
        <taxon>Flavobacteriaceae</taxon>
        <taxon>Flavobacterium</taxon>
    </lineage>
</organism>
<evidence type="ECO:0000313" key="4">
    <source>
        <dbReference type="Proteomes" id="UP001278738"/>
    </source>
</evidence>
<dbReference type="AlphaFoldDB" id="A0AAJ2S5C0"/>
<sequence length="117" mass="13296">MTNKNFRIKTVISVLLTGFFIFLAFASGEDKNEKREPKTNFSECSEVISYVKYRGYQSLVEEWGEGQVGRSSLDNDGNFQIDVKWDKVKVNGRTVEFTFTQGEYSSPSTFVSAYCGN</sequence>
<protein>
    <submittedName>
        <fullName evidence="2">Uncharacterized protein</fullName>
    </submittedName>
</protein>
<keyword evidence="4" id="KW-1185">Reference proteome</keyword>
<gene>
    <name evidence="1" type="ORF">SGQ18_00620</name>
    <name evidence="2" type="ORF">SGQ44_00620</name>
</gene>
<dbReference type="EMBL" id="JAWXVG010000001">
    <property type="protein sequence ID" value="MDX6180636.1"/>
    <property type="molecule type" value="Genomic_DNA"/>
</dbReference>
<dbReference type="Proteomes" id="UP001278738">
    <property type="component" value="Unassembled WGS sequence"/>
</dbReference>
<dbReference type="EMBL" id="JAWXVH010000001">
    <property type="protein sequence ID" value="MDX6184236.1"/>
    <property type="molecule type" value="Genomic_DNA"/>
</dbReference>
<dbReference type="Proteomes" id="UP001270053">
    <property type="component" value="Unassembled WGS sequence"/>
</dbReference>
<evidence type="ECO:0000313" key="1">
    <source>
        <dbReference type="EMBL" id="MDX6180636.1"/>
    </source>
</evidence>
<proteinExistence type="predicted"/>
<reference evidence="2 4" key="1">
    <citation type="submission" date="2023-11" db="EMBL/GenBank/DDBJ databases">
        <title>Unpublished Manusciprt.</title>
        <authorList>
            <person name="Saticioglu I.B."/>
            <person name="Ay H."/>
            <person name="Ajmi N."/>
            <person name="Altun S."/>
            <person name="Duman M."/>
        </authorList>
    </citation>
    <scope>NUCLEOTIDE SEQUENCE</scope>
    <source>
        <strain evidence="1 4">Fl-33</strain>
        <strain evidence="2">Fl-77</strain>
    </source>
</reference>
<evidence type="ECO:0000313" key="3">
    <source>
        <dbReference type="Proteomes" id="UP001270053"/>
    </source>
</evidence>
<dbReference type="RefSeq" id="WP_229975357.1">
    <property type="nucleotide sequence ID" value="NZ_CP087133.1"/>
</dbReference>
<evidence type="ECO:0000313" key="2">
    <source>
        <dbReference type="EMBL" id="MDX6184236.1"/>
    </source>
</evidence>